<dbReference type="CDD" id="cd03441">
    <property type="entry name" value="R_hydratase_like"/>
    <property type="match status" value="1"/>
</dbReference>
<dbReference type="Pfam" id="PF13452">
    <property type="entry name" value="FAS1_DH_region"/>
    <property type="match status" value="1"/>
</dbReference>
<dbReference type="Gene3D" id="3.10.129.10">
    <property type="entry name" value="Hotdog Thioesterase"/>
    <property type="match status" value="1"/>
</dbReference>
<organism evidence="4 5">
    <name type="scientific">Micromonospora sonneratiae</name>
    <dbReference type="NCBI Taxonomy" id="1184706"/>
    <lineage>
        <taxon>Bacteria</taxon>
        <taxon>Bacillati</taxon>
        <taxon>Actinomycetota</taxon>
        <taxon>Actinomycetes</taxon>
        <taxon>Micromonosporales</taxon>
        <taxon>Micromonosporaceae</taxon>
        <taxon>Micromonospora</taxon>
    </lineage>
</organism>
<dbReference type="Pfam" id="PF12172">
    <property type="entry name" value="zf-ChsH2"/>
    <property type="match status" value="1"/>
</dbReference>
<dbReference type="InterPro" id="IPR052513">
    <property type="entry name" value="Thioester_dehydratase-like"/>
</dbReference>
<dbReference type="SUPFAM" id="SSF50249">
    <property type="entry name" value="Nucleic acid-binding proteins"/>
    <property type="match status" value="1"/>
</dbReference>
<name>A0ABW3Y8E5_9ACTN</name>
<evidence type="ECO:0000259" key="3">
    <source>
        <dbReference type="Pfam" id="PF13452"/>
    </source>
</evidence>
<evidence type="ECO:0000313" key="4">
    <source>
        <dbReference type="EMBL" id="MFD1319655.1"/>
    </source>
</evidence>
<dbReference type="RefSeq" id="WP_377565757.1">
    <property type="nucleotide sequence ID" value="NZ_JBHTMP010000001.1"/>
</dbReference>
<reference evidence="5" key="1">
    <citation type="journal article" date="2019" name="Int. J. Syst. Evol. Microbiol.">
        <title>The Global Catalogue of Microorganisms (GCM) 10K type strain sequencing project: providing services to taxonomists for standard genome sequencing and annotation.</title>
        <authorList>
            <consortium name="The Broad Institute Genomics Platform"/>
            <consortium name="The Broad Institute Genome Sequencing Center for Infectious Disease"/>
            <person name="Wu L."/>
            <person name="Ma J."/>
        </authorList>
    </citation>
    <scope>NUCLEOTIDE SEQUENCE [LARGE SCALE GENOMIC DNA]</scope>
    <source>
        <strain evidence="5">JCM 31037</strain>
    </source>
</reference>
<accession>A0ABW3Y8E5</accession>
<dbReference type="Gene3D" id="6.10.30.10">
    <property type="match status" value="1"/>
</dbReference>
<keyword evidence="5" id="KW-1185">Reference proteome</keyword>
<dbReference type="InterPro" id="IPR012340">
    <property type="entry name" value="NA-bd_OB-fold"/>
</dbReference>
<protein>
    <submittedName>
        <fullName evidence="4">Bifunctional MaoC family dehydratase N-terminal/OB-fold nucleic acid binding domain-containing protein</fullName>
    </submittedName>
</protein>
<dbReference type="InterPro" id="IPR022002">
    <property type="entry name" value="ChsH2_Znr"/>
</dbReference>
<dbReference type="EMBL" id="JBHTMP010000001">
    <property type="protein sequence ID" value="MFD1319655.1"/>
    <property type="molecule type" value="Genomic_DNA"/>
</dbReference>
<comment type="caution">
    <text evidence="4">The sequence shown here is derived from an EMBL/GenBank/DDBJ whole genome shotgun (WGS) entry which is preliminary data.</text>
</comment>
<feature type="domain" description="ChsH2 C-terminal OB-fold" evidence="1">
    <location>
        <begin position="258"/>
        <end position="319"/>
    </location>
</feature>
<dbReference type="Proteomes" id="UP001597260">
    <property type="component" value="Unassembled WGS sequence"/>
</dbReference>
<dbReference type="InterPro" id="IPR002878">
    <property type="entry name" value="ChsH2_C"/>
</dbReference>
<gene>
    <name evidence="4" type="ORF">ACFQ4H_00985</name>
</gene>
<dbReference type="InterPro" id="IPR029069">
    <property type="entry name" value="HotDog_dom_sf"/>
</dbReference>
<dbReference type="PANTHER" id="PTHR34075">
    <property type="entry name" value="BLR3430 PROTEIN"/>
    <property type="match status" value="1"/>
</dbReference>
<proteinExistence type="predicted"/>
<feature type="domain" description="FAS1-like dehydratase" evidence="3">
    <location>
        <begin position="20"/>
        <end position="172"/>
    </location>
</feature>
<dbReference type="SUPFAM" id="SSF54637">
    <property type="entry name" value="Thioesterase/thiol ester dehydrase-isomerase"/>
    <property type="match status" value="1"/>
</dbReference>
<feature type="domain" description="ChsH2 rubredoxin-like zinc ribbon" evidence="2">
    <location>
        <begin position="221"/>
        <end position="255"/>
    </location>
</feature>
<sequence>MTTTTATDEETFLVTLRTFVGQEATPVRHAQEPVNRPMIRHFVEAMGDENPVYLDEEAARATGRDGIVAPPPMLSTWLMVGYRAHQAAASGTAPDTPMARLLKLLADAGFTGVVATNDEQNYHRELRPGDELSMTTVIEDVSPRKRTGLGDGHFITTLRTYRDQHGQIVAEQRFRILRFNPQSGAAATAKTQTGGADGETRQADPAVRPKPFILRDNEFWFKAARERRLVIQACDDCGALRHPPSPACPHCRSFGWHEVPASGRGTVHSYVTSHHPKAPGFDYPLPVVLVDLEEGTRLVADFAGDPDSIHIGMPVEIEWLERDEELTLPRFRAARERA</sequence>
<dbReference type="Pfam" id="PF01796">
    <property type="entry name" value="OB_ChsH2_C"/>
    <property type="match status" value="1"/>
</dbReference>
<evidence type="ECO:0000259" key="1">
    <source>
        <dbReference type="Pfam" id="PF01796"/>
    </source>
</evidence>
<evidence type="ECO:0000259" key="2">
    <source>
        <dbReference type="Pfam" id="PF12172"/>
    </source>
</evidence>
<dbReference type="PANTHER" id="PTHR34075:SF5">
    <property type="entry name" value="BLR3430 PROTEIN"/>
    <property type="match status" value="1"/>
</dbReference>
<evidence type="ECO:0000313" key="5">
    <source>
        <dbReference type="Proteomes" id="UP001597260"/>
    </source>
</evidence>
<dbReference type="InterPro" id="IPR039569">
    <property type="entry name" value="FAS1-like_DH_region"/>
</dbReference>